<evidence type="ECO:0000256" key="7">
    <source>
        <dbReference type="SAM" id="SignalP"/>
    </source>
</evidence>
<name>A0A1R3KKW2_9ROSI</name>
<feature type="transmembrane region" description="Helical" evidence="6">
    <location>
        <begin position="424"/>
        <end position="445"/>
    </location>
</feature>
<sequence length="631" mass="69395">MAGQSRKWMILIATTWIQAFTGTNFDFSSYSSTMKTVLGISQVQLNYLSVASDMGKAFGWCSGVSLMYLPLPVVMFMAAFLGLFGYGLQWLVIKQSITLPYFLTQPGEKEPKRSESRISSTLSALIWLTFLPHRIFPVTSSLSKLPAHIIKSYNEVFLLCLVAGCSICWFNTVCFVLCIRNFPFNRAHALSLTISFNGVSAALYTLIANAINPDDDTLYLFLNAFVPLLASSFALIPILRQPPSQLLSTDAISRDSFIFIILNILAVFTGLYLLLLNSLSSEALRARILLVGALILLLLPLCLPGVVCGRKWARNTIHTSFPLDGSTFSLVDHDDLQLHNELIGSDYDDNLSVDDSLCAETNKEGFFGKIMEKGRLTTLGEEHSARLLVRRWDFWLYFVAYFCGGTIGLVYSNNLGQIAQSLGYYSQISTVVTLYSSFSFFGRLLSAAPDFLRDKVYFARTGWLAVAAVPTPIAFFLLAASGSKAALHISTAMIGLSSGFIFSAAVSITSELFGPNSASVNHNILITNIPIGSLLYGLLAALVYDSNVKSSTLKITLEEAMATIPNLLELVFKVDPLGVKDGEAESRKEKDLTLEDQKSEKGEVKADLLDDQDWEQVDSSSIYEEAHQNGS</sequence>
<keyword evidence="7" id="KW-0732">Signal</keyword>
<feature type="signal peptide" evidence="7">
    <location>
        <begin position="1"/>
        <end position="21"/>
    </location>
</feature>
<dbReference type="InterPro" id="IPR010658">
    <property type="entry name" value="Nodulin-like"/>
</dbReference>
<evidence type="ECO:0000256" key="2">
    <source>
        <dbReference type="ARBA" id="ARBA00022692"/>
    </source>
</evidence>
<evidence type="ECO:0000256" key="5">
    <source>
        <dbReference type="SAM" id="MobiDB-lite"/>
    </source>
</evidence>
<feature type="transmembrane region" description="Helical" evidence="6">
    <location>
        <begin position="288"/>
        <end position="308"/>
    </location>
</feature>
<feature type="transmembrane region" description="Helical" evidence="6">
    <location>
        <begin position="156"/>
        <end position="178"/>
    </location>
</feature>
<dbReference type="Proteomes" id="UP000187203">
    <property type="component" value="Unassembled WGS sequence"/>
</dbReference>
<proteinExistence type="predicted"/>
<dbReference type="Gene3D" id="1.20.1250.20">
    <property type="entry name" value="MFS general substrate transporter like domains"/>
    <property type="match status" value="1"/>
</dbReference>
<evidence type="ECO:0000313" key="11">
    <source>
        <dbReference type="Proteomes" id="UP000187203"/>
    </source>
</evidence>
<feature type="transmembrane region" description="Helical" evidence="6">
    <location>
        <begin position="257"/>
        <end position="276"/>
    </location>
</feature>
<evidence type="ECO:0000256" key="4">
    <source>
        <dbReference type="ARBA" id="ARBA00023136"/>
    </source>
</evidence>
<feature type="transmembrane region" description="Helical" evidence="6">
    <location>
        <begin position="485"/>
        <end position="513"/>
    </location>
</feature>
<feature type="domain" description="Nodulin-like" evidence="8">
    <location>
        <begin position="7"/>
        <end position="103"/>
    </location>
</feature>
<keyword evidence="3 6" id="KW-1133">Transmembrane helix</keyword>
<dbReference type="EMBL" id="AWUE01013083">
    <property type="protein sequence ID" value="OMP07722.1"/>
    <property type="molecule type" value="Genomic_DNA"/>
</dbReference>
<feature type="transmembrane region" description="Helical" evidence="6">
    <location>
        <begin position="394"/>
        <end position="412"/>
    </location>
</feature>
<feature type="chain" id="PRO_5013226781" evidence="7">
    <location>
        <begin position="22"/>
        <end position="631"/>
    </location>
</feature>
<keyword evidence="11" id="KW-1185">Reference proteome</keyword>
<evidence type="ECO:0000256" key="6">
    <source>
        <dbReference type="SAM" id="Phobius"/>
    </source>
</evidence>
<organism evidence="10 11">
    <name type="scientific">Corchorus olitorius</name>
    <dbReference type="NCBI Taxonomy" id="93759"/>
    <lineage>
        <taxon>Eukaryota</taxon>
        <taxon>Viridiplantae</taxon>
        <taxon>Streptophyta</taxon>
        <taxon>Embryophyta</taxon>
        <taxon>Tracheophyta</taxon>
        <taxon>Spermatophyta</taxon>
        <taxon>Magnoliopsida</taxon>
        <taxon>eudicotyledons</taxon>
        <taxon>Gunneridae</taxon>
        <taxon>Pentapetalae</taxon>
        <taxon>rosids</taxon>
        <taxon>malvids</taxon>
        <taxon>Malvales</taxon>
        <taxon>Malvaceae</taxon>
        <taxon>Grewioideae</taxon>
        <taxon>Apeibeae</taxon>
        <taxon>Corchorus</taxon>
    </lineage>
</organism>
<feature type="transmembrane region" description="Helical" evidence="6">
    <location>
        <begin position="457"/>
        <end position="479"/>
    </location>
</feature>
<feature type="domain" description="Nodulin-like" evidence="8">
    <location>
        <begin position="152"/>
        <end position="304"/>
    </location>
</feature>
<dbReference type="GO" id="GO:0016020">
    <property type="term" value="C:membrane"/>
    <property type="evidence" value="ECO:0007669"/>
    <property type="project" value="UniProtKB-SubCell"/>
</dbReference>
<evidence type="ECO:0000259" key="9">
    <source>
        <dbReference type="Pfam" id="PF23262"/>
    </source>
</evidence>
<evidence type="ECO:0000256" key="1">
    <source>
        <dbReference type="ARBA" id="ARBA00004141"/>
    </source>
</evidence>
<feature type="region of interest" description="Disordered" evidence="5">
    <location>
        <begin position="583"/>
        <end position="631"/>
    </location>
</feature>
<dbReference type="InterPro" id="IPR056555">
    <property type="entry name" value="NFD4_C"/>
</dbReference>
<dbReference type="PANTHER" id="PTHR21576:SF134">
    <property type="entry name" value="NODULIN-LIKE DOMAIN-CONTAINING PROTEIN"/>
    <property type="match status" value="1"/>
</dbReference>
<feature type="transmembrane region" description="Helical" evidence="6">
    <location>
        <begin position="190"/>
        <end position="211"/>
    </location>
</feature>
<dbReference type="AlphaFoldDB" id="A0A1R3KKW2"/>
<dbReference type="SUPFAM" id="SSF103473">
    <property type="entry name" value="MFS general substrate transporter"/>
    <property type="match status" value="1"/>
</dbReference>
<evidence type="ECO:0000256" key="3">
    <source>
        <dbReference type="ARBA" id="ARBA00022989"/>
    </source>
</evidence>
<feature type="transmembrane region" description="Helical" evidence="6">
    <location>
        <begin position="63"/>
        <end position="86"/>
    </location>
</feature>
<feature type="transmembrane region" description="Helical" evidence="6">
    <location>
        <begin position="525"/>
        <end position="544"/>
    </location>
</feature>
<keyword evidence="4 6" id="KW-0472">Membrane</keyword>
<reference evidence="11" key="1">
    <citation type="submission" date="2013-09" db="EMBL/GenBank/DDBJ databases">
        <title>Corchorus olitorius genome sequencing.</title>
        <authorList>
            <person name="Alam M."/>
            <person name="Haque M.S."/>
            <person name="Islam M.S."/>
            <person name="Emdad E.M."/>
            <person name="Islam M.M."/>
            <person name="Ahmed B."/>
            <person name="Halim A."/>
            <person name="Hossen Q.M.M."/>
            <person name="Hossain M.Z."/>
            <person name="Ahmed R."/>
            <person name="Khan M.M."/>
            <person name="Islam R."/>
            <person name="Rashid M.M."/>
            <person name="Khan S.A."/>
            <person name="Rahman M.S."/>
            <person name="Alam M."/>
            <person name="Yahiya A.S."/>
            <person name="Khan M.S."/>
            <person name="Azam M.S."/>
            <person name="Haque T."/>
            <person name="Lashkar M.Z.H."/>
            <person name="Akhand A.I."/>
            <person name="Morshed G."/>
            <person name="Roy S."/>
            <person name="Uddin K.S."/>
            <person name="Rabeya T."/>
            <person name="Hossain A.S."/>
            <person name="Chowdhury A."/>
            <person name="Snigdha A.R."/>
            <person name="Mortoza M.S."/>
            <person name="Matin S.A."/>
            <person name="Hoque S.M.E."/>
            <person name="Islam M.K."/>
            <person name="Roy D.K."/>
            <person name="Haider R."/>
            <person name="Moosa M.M."/>
            <person name="Elias S.M."/>
            <person name="Hasan A.M."/>
            <person name="Jahan S."/>
            <person name="Shafiuddin M."/>
            <person name="Mahmood N."/>
            <person name="Shommy N.S."/>
        </authorList>
    </citation>
    <scope>NUCLEOTIDE SEQUENCE [LARGE SCALE GENOMIC DNA]</scope>
    <source>
        <strain evidence="11">cv. O-4</strain>
    </source>
</reference>
<protein>
    <submittedName>
        <fullName evidence="10">Nodulin-like protein</fullName>
    </submittedName>
</protein>
<dbReference type="OrthoDB" id="410267at2759"/>
<comment type="subcellular location">
    <subcellularLocation>
        <location evidence="1">Membrane</location>
        <topology evidence="1">Multi-pass membrane protein</topology>
    </subcellularLocation>
</comment>
<dbReference type="Pfam" id="PF23262">
    <property type="entry name" value="NFD4_C"/>
    <property type="match status" value="1"/>
</dbReference>
<accession>A0A1R3KKW2</accession>
<feature type="transmembrane region" description="Helical" evidence="6">
    <location>
        <begin position="217"/>
        <end position="236"/>
    </location>
</feature>
<evidence type="ECO:0000259" key="8">
    <source>
        <dbReference type="Pfam" id="PF06813"/>
    </source>
</evidence>
<keyword evidence="2 6" id="KW-0812">Transmembrane</keyword>
<gene>
    <name evidence="10" type="ORF">COLO4_07103</name>
</gene>
<feature type="compositionally biased region" description="Basic and acidic residues" evidence="5">
    <location>
        <begin position="583"/>
        <end position="608"/>
    </location>
</feature>
<dbReference type="InterPro" id="IPR036259">
    <property type="entry name" value="MFS_trans_sf"/>
</dbReference>
<feature type="domain" description="NFD4 C-terminal" evidence="9">
    <location>
        <begin position="381"/>
        <end position="547"/>
    </location>
</feature>
<evidence type="ECO:0000313" key="10">
    <source>
        <dbReference type="EMBL" id="OMP07722.1"/>
    </source>
</evidence>
<dbReference type="Pfam" id="PF06813">
    <property type="entry name" value="Nodulin-like"/>
    <property type="match status" value="2"/>
</dbReference>
<dbReference type="PANTHER" id="PTHR21576">
    <property type="entry name" value="UNCHARACTERIZED NODULIN-LIKE PROTEIN"/>
    <property type="match status" value="1"/>
</dbReference>
<comment type="caution">
    <text evidence="10">The sequence shown here is derived from an EMBL/GenBank/DDBJ whole genome shotgun (WGS) entry which is preliminary data.</text>
</comment>